<organism evidence="7 10">
    <name type="scientific">Medicago truncatula</name>
    <name type="common">Barrel medic</name>
    <name type="synonym">Medicago tribuloides</name>
    <dbReference type="NCBI Taxonomy" id="3880"/>
    <lineage>
        <taxon>Eukaryota</taxon>
        <taxon>Viridiplantae</taxon>
        <taxon>Streptophyta</taxon>
        <taxon>Embryophyta</taxon>
        <taxon>Tracheophyta</taxon>
        <taxon>Spermatophyta</taxon>
        <taxon>Magnoliopsida</taxon>
        <taxon>eudicotyledons</taxon>
        <taxon>Gunneridae</taxon>
        <taxon>Pentapetalae</taxon>
        <taxon>rosids</taxon>
        <taxon>fabids</taxon>
        <taxon>Fabales</taxon>
        <taxon>Fabaceae</taxon>
        <taxon>Papilionoideae</taxon>
        <taxon>50 kb inversion clade</taxon>
        <taxon>NPAAA clade</taxon>
        <taxon>Hologalegina</taxon>
        <taxon>IRL clade</taxon>
        <taxon>Trifolieae</taxon>
        <taxon>Medicago</taxon>
    </lineage>
</organism>
<dbReference type="Gramene" id="rna15821">
    <property type="protein sequence ID" value="RHN67615.1"/>
    <property type="gene ID" value="gene15821"/>
</dbReference>
<dbReference type="SMART" id="SM00452">
    <property type="entry name" value="STI"/>
    <property type="match status" value="1"/>
</dbReference>
<gene>
    <name evidence="9" type="primary">25490854</name>
    <name evidence="7" type="ordered locus">MTR_3g463590</name>
    <name evidence="8" type="ORF">MtrunA17_Chr3g0104591</name>
</gene>
<reference evidence="7 10" key="2">
    <citation type="journal article" date="2014" name="BMC Genomics">
        <title>An improved genome release (version Mt4.0) for the model legume Medicago truncatula.</title>
        <authorList>
            <person name="Tang H."/>
            <person name="Krishnakumar V."/>
            <person name="Bidwell S."/>
            <person name="Rosen B."/>
            <person name="Chan A."/>
            <person name="Zhou S."/>
            <person name="Gentzbittel L."/>
            <person name="Childs K.L."/>
            <person name="Yandell M."/>
            <person name="Gundlach H."/>
            <person name="Mayer K.F."/>
            <person name="Schwartz D.C."/>
            <person name="Town C.D."/>
        </authorList>
    </citation>
    <scope>GENOME REANNOTATION</scope>
    <source>
        <strain evidence="7">A17</strain>
        <strain evidence="9 10">cv. Jemalong A17</strain>
    </source>
</reference>
<dbReference type="EMBL" id="PSQE01000003">
    <property type="protein sequence ID" value="RHN67615.1"/>
    <property type="molecule type" value="Genomic_DNA"/>
</dbReference>
<comment type="subcellular location">
    <subcellularLocation>
        <location evidence="1">Secreted</location>
    </subcellularLocation>
</comment>
<evidence type="ECO:0000256" key="5">
    <source>
        <dbReference type="ARBA" id="ARBA00023157"/>
    </source>
</evidence>
<dbReference type="PRINTS" id="PR00291">
    <property type="entry name" value="KUNITZINHBTR"/>
</dbReference>
<dbReference type="SUPFAM" id="SSF50386">
    <property type="entry name" value="STI-like"/>
    <property type="match status" value="1"/>
</dbReference>
<evidence type="ECO:0000256" key="1">
    <source>
        <dbReference type="ARBA" id="ARBA00004613"/>
    </source>
</evidence>
<evidence type="ECO:0000313" key="10">
    <source>
        <dbReference type="Proteomes" id="UP000002051"/>
    </source>
</evidence>
<dbReference type="PANTHER" id="PTHR33107">
    <property type="entry name" value="KUNITZ TRYPSIN INHIBITOR 2"/>
    <property type="match status" value="1"/>
</dbReference>
<dbReference type="Proteomes" id="UP000002051">
    <property type="component" value="Chromosome 3"/>
</dbReference>
<evidence type="ECO:0000313" key="9">
    <source>
        <dbReference type="EnsemblPlants" id="KEH34245"/>
    </source>
</evidence>
<dbReference type="InterPro" id="IPR002160">
    <property type="entry name" value="Prot_inh_Kunz-lg"/>
</dbReference>
<dbReference type="AlphaFoldDB" id="A0A072V7T3"/>
<keyword evidence="2" id="KW-0964">Secreted</keyword>
<dbReference type="GO" id="GO:0004867">
    <property type="term" value="F:serine-type endopeptidase inhibitor activity"/>
    <property type="evidence" value="ECO:0007669"/>
    <property type="project" value="UniProtKB-KW"/>
</dbReference>
<evidence type="ECO:0000256" key="4">
    <source>
        <dbReference type="ARBA" id="ARBA00022900"/>
    </source>
</evidence>
<feature type="chain" id="PRO_5014500323" evidence="6">
    <location>
        <begin position="22"/>
        <end position="212"/>
    </location>
</feature>
<dbReference type="GO" id="GO:0005576">
    <property type="term" value="C:extracellular region"/>
    <property type="evidence" value="ECO:0007669"/>
    <property type="project" value="UniProtKB-SubCell"/>
</dbReference>
<accession>A0A072V7T3</accession>
<dbReference type="EnsemblPlants" id="KEH34245">
    <property type="protein sequence ID" value="KEH34245"/>
    <property type="gene ID" value="MTR_3g463590"/>
</dbReference>
<name>A0A072V7T3_MEDTR</name>
<sequence length="212" mass="23022">MKPSLLTFSFLLLFVFSLAFSTLVDEQVVVDTNGNPIFPGGRYYLMPPIFGAAGGGVKLGHDTESSTCPVAVFQDYSEVVNGLQVKFIIPGISPGIIFTGTTLNISFVEKPQCVESSIWAIVAGWPAWIGIGGDEDHQESEILTGKFNIQKHGLGYKFVFCPTYTIPPGSCYDIVKIDDVNGRRLILPMDDVSAPFEFVLFDAGDATRNSVV</sequence>
<feature type="signal peptide" evidence="6">
    <location>
        <begin position="1"/>
        <end position="21"/>
    </location>
</feature>
<evidence type="ECO:0000313" key="7">
    <source>
        <dbReference type="EMBL" id="KEH34245.1"/>
    </source>
</evidence>
<keyword evidence="4" id="KW-0722">Serine protease inhibitor</keyword>
<dbReference type="EMBL" id="CM001219">
    <property type="protein sequence ID" value="KEH34245.1"/>
    <property type="molecule type" value="Genomic_DNA"/>
</dbReference>
<dbReference type="MEROPS" id="I03.025"/>
<dbReference type="Proteomes" id="UP000265566">
    <property type="component" value="Chromosome 3"/>
</dbReference>
<dbReference type="PROSITE" id="PS00283">
    <property type="entry name" value="SOYBEAN_KUNITZ"/>
    <property type="match status" value="1"/>
</dbReference>
<keyword evidence="6" id="KW-0732">Signal</keyword>
<dbReference type="Pfam" id="PF00197">
    <property type="entry name" value="Kunitz_legume"/>
    <property type="match status" value="1"/>
</dbReference>
<dbReference type="InterPro" id="IPR011065">
    <property type="entry name" value="Kunitz_inhibitor_STI-like_sf"/>
</dbReference>
<protein>
    <submittedName>
        <fullName evidence="7">Kunitz type trypsin inhibitor / Alpha-fucosidase</fullName>
    </submittedName>
</protein>
<keyword evidence="5" id="KW-1015">Disulfide bond</keyword>
<reference evidence="7 10" key="1">
    <citation type="journal article" date="2011" name="Nature">
        <title>The Medicago genome provides insight into the evolution of rhizobial symbioses.</title>
        <authorList>
            <person name="Young N.D."/>
            <person name="Debelle F."/>
            <person name="Oldroyd G.E."/>
            <person name="Geurts R."/>
            <person name="Cannon S.B."/>
            <person name="Udvardi M.K."/>
            <person name="Benedito V.A."/>
            <person name="Mayer K.F."/>
            <person name="Gouzy J."/>
            <person name="Schoof H."/>
            <person name="Van de Peer Y."/>
            <person name="Proost S."/>
            <person name="Cook D.R."/>
            <person name="Meyers B.C."/>
            <person name="Spannagl M."/>
            <person name="Cheung F."/>
            <person name="De Mita S."/>
            <person name="Krishnakumar V."/>
            <person name="Gundlach H."/>
            <person name="Zhou S."/>
            <person name="Mudge J."/>
            <person name="Bharti A.K."/>
            <person name="Murray J.D."/>
            <person name="Naoumkina M.A."/>
            <person name="Rosen B."/>
            <person name="Silverstein K.A."/>
            <person name="Tang H."/>
            <person name="Rombauts S."/>
            <person name="Zhao P.X."/>
            <person name="Zhou P."/>
            <person name="Barbe V."/>
            <person name="Bardou P."/>
            <person name="Bechner M."/>
            <person name="Bellec A."/>
            <person name="Berger A."/>
            <person name="Berges H."/>
            <person name="Bidwell S."/>
            <person name="Bisseling T."/>
            <person name="Choisne N."/>
            <person name="Couloux A."/>
            <person name="Denny R."/>
            <person name="Deshpande S."/>
            <person name="Dai X."/>
            <person name="Doyle J.J."/>
            <person name="Dudez A.M."/>
            <person name="Farmer A.D."/>
            <person name="Fouteau S."/>
            <person name="Franken C."/>
            <person name="Gibelin C."/>
            <person name="Gish J."/>
            <person name="Goldstein S."/>
            <person name="Gonzalez A.J."/>
            <person name="Green P.J."/>
            <person name="Hallab A."/>
            <person name="Hartog M."/>
            <person name="Hua A."/>
            <person name="Humphray S.J."/>
            <person name="Jeong D.H."/>
            <person name="Jing Y."/>
            <person name="Jocker A."/>
            <person name="Kenton S.M."/>
            <person name="Kim D.J."/>
            <person name="Klee K."/>
            <person name="Lai H."/>
            <person name="Lang C."/>
            <person name="Lin S."/>
            <person name="Macmil S.L."/>
            <person name="Magdelenat G."/>
            <person name="Matthews L."/>
            <person name="McCorrison J."/>
            <person name="Monaghan E.L."/>
            <person name="Mun J.H."/>
            <person name="Najar F.Z."/>
            <person name="Nicholson C."/>
            <person name="Noirot C."/>
            <person name="O'Bleness M."/>
            <person name="Paule C.R."/>
            <person name="Poulain J."/>
            <person name="Prion F."/>
            <person name="Qin B."/>
            <person name="Qu C."/>
            <person name="Retzel E.F."/>
            <person name="Riddle C."/>
            <person name="Sallet E."/>
            <person name="Samain S."/>
            <person name="Samson N."/>
            <person name="Sanders I."/>
            <person name="Saurat O."/>
            <person name="Scarpelli C."/>
            <person name="Schiex T."/>
            <person name="Segurens B."/>
            <person name="Severin A.J."/>
            <person name="Sherrier D.J."/>
            <person name="Shi R."/>
            <person name="Sims S."/>
            <person name="Singer S.R."/>
            <person name="Sinharoy S."/>
            <person name="Sterck L."/>
            <person name="Viollet A."/>
            <person name="Wang B.B."/>
            <person name="Wang K."/>
            <person name="Wang M."/>
            <person name="Wang X."/>
            <person name="Warfsmann J."/>
            <person name="Weissenbach J."/>
            <person name="White D.D."/>
            <person name="White J.D."/>
            <person name="Wiley G.B."/>
            <person name="Wincker P."/>
            <person name="Xing Y."/>
            <person name="Yang L."/>
            <person name="Yao Z."/>
            <person name="Ying F."/>
            <person name="Zhai J."/>
            <person name="Zhou L."/>
            <person name="Zuber A."/>
            <person name="Denarie J."/>
            <person name="Dixon R.A."/>
            <person name="May G.D."/>
            <person name="Schwartz D.C."/>
            <person name="Rogers J."/>
            <person name="Quetier F."/>
            <person name="Town C.D."/>
            <person name="Roe B.A."/>
        </authorList>
    </citation>
    <scope>NUCLEOTIDE SEQUENCE [LARGE SCALE GENOMIC DNA]</scope>
    <source>
        <strain evidence="7">A17</strain>
        <strain evidence="9 10">cv. Jemalong A17</strain>
    </source>
</reference>
<keyword evidence="10" id="KW-1185">Reference proteome</keyword>
<dbReference type="OrthoDB" id="1751999at2759"/>
<dbReference type="CDD" id="cd23377">
    <property type="entry name" value="beta-trefoil_STI_MP4-like"/>
    <property type="match status" value="1"/>
</dbReference>
<evidence type="ECO:0000256" key="3">
    <source>
        <dbReference type="ARBA" id="ARBA00022690"/>
    </source>
</evidence>
<evidence type="ECO:0000313" key="8">
    <source>
        <dbReference type="EMBL" id="RHN67615.1"/>
    </source>
</evidence>
<reference evidence="9" key="3">
    <citation type="submission" date="2015-04" db="UniProtKB">
        <authorList>
            <consortium name="EnsemblPlants"/>
        </authorList>
    </citation>
    <scope>IDENTIFICATION</scope>
    <source>
        <strain evidence="9">cv. Jemalong A17</strain>
    </source>
</reference>
<dbReference type="KEGG" id="mtr:25490854"/>
<dbReference type="PANTHER" id="PTHR33107:SF21">
    <property type="entry name" value="KUNITZ FAMILY TRYPSIN AND PROTEASE INHIBITOR PROTEIN"/>
    <property type="match status" value="1"/>
</dbReference>
<proteinExistence type="predicted"/>
<evidence type="ECO:0000256" key="6">
    <source>
        <dbReference type="SAM" id="SignalP"/>
    </source>
</evidence>
<dbReference type="HOGENOM" id="CLU_090145_1_1_1"/>
<dbReference type="Gene3D" id="2.80.10.50">
    <property type="match status" value="1"/>
</dbReference>
<evidence type="ECO:0000256" key="2">
    <source>
        <dbReference type="ARBA" id="ARBA00022525"/>
    </source>
</evidence>
<keyword evidence="3" id="KW-0646">Protease inhibitor</keyword>
<reference evidence="8" key="4">
    <citation type="journal article" date="2018" name="Nat. Plants">
        <title>Whole-genome landscape of Medicago truncatula symbiotic genes.</title>
        <authorList>
            <person name="Pecrix Y."/>
            <person name="Gamas P."/>
            <person name="Carrere S."/>
        </authorList>
    </citation>
    <scope>NUCLEOTIDE SEQUENCE</scope>
    <source>
        <tissue evidence="8">Leaves</tissue>
    </source>
</reference>